<dbReference type="EMBL" id="JH687557">
    <property type="protein sequence ID" value="EIN03964.1"/>
    <property type="molecule type" value="Genomic_DNA"/>
</dbReference>
<dbReference type="HOGENOM" id="CLU_2689008_0_0_1"/>
<keyword evidence="2" id="KW-1185">Reference proteome</keyword>
<dbReference type="Proteomes" id="UP000054196">
    <property type="component" value="Unassembled WGS sequence"/>
</dbReference>
<gene>
    <name evidence="1" type="ORF">PUNSTDRAFT_55813</name>
</gene>
<accession>R7S272</accession>
<organism evidence="1 2">
    <name type="scientific">Punctularia strigosozonata (strain HHB-11173)</name>
    <name type="common">White-rot fungus</name>
    <dbReference type="NCBI Taxonomy" id="741275"/>
    <lineage>
        <taxon>Eukaryota</taxon>
        <taxon>Fungi</taxon>
        <taxon>Dikarya</taxon>
        <taxon>Basidiomycota</taxon>
        <taxon>Agaricomycotina</taxon>
        <taxon>Agaricomycetes</taxon>
        <taxon>Corticiales</taxon>
        <taxon>Punctulariaceae</taxon>
        <taxon>Punctularia</taxon>
    </lineage>
</organism>
<evidence type="ECO:0000313" key="2">
    <source>
        <dbReference type="Proteomes" id="UP000054196"/>
    </source>
</evidence>
<dbReference type="AlphaFoldDB" id="R7S272"/>
<protein>
    <submittedName>
        <fullName evidence="1">Uncharacterized protein</fullName>
    </submittedName>
</protein>
<reference evidence="2" key="1">
    <citation type="journal article" date="2012" name="Science">
        <title>The Paleozoic origin of enzymatic lignin decomposition reconstructed from 31 fungal genomes.</title>
        <authorList>
            <person name="Floudas D."/>
            <person name="Binder M."/>
            <person name="Riley R."/>
            <person name="Barry K."/>
            <person name="Blanchette R.A."/>
            <person name="Henrissat B."/>
            <person name="Martinez A.T."/>
            <person name="Otillar R."/>
            <person name="Spatafora J.W."/>
            <person name="Yadav J.S."/>
            <person name="Aerts A."/>
            <person name="Benoit I."/>
            <person name="Boyd A."/>
            <person name="Carlson A."/>
            <person name="Copeland A."/>
            <person name="Coutinho P.M."/>
            <person name="de Vries R.P."/>
            <person name="Ferreira P."/>
            <person name="Findley K."/>
            <person name="Foster B."/>
            <person name="Gaskell J."/>
            <person name="Glotzer D."/>
            <person name="Gorecki P."/>
            <person name="Heitman J."/>
            <person name="Hesse C."/>
            <person name="Hori C."/>
            <person name="Igarashi K."/>
            <person name="Jurgens J.A."/>
            <person name="Kallen N."/>
            <person name="Kersten P."/>
            <person name="Kohler A."/>
            <person name="Kuees U."/>
            <person name="Kumar T.K.A."/>
            <person name="Kuo A."/>
            <person name="LaButti K."/>
            <person name="Larrondo L.F."/>
            <person name="Lindquist E."/>
            <person name="Ling A."/>
            <person name="Lombard V."/>
            <person name="Lucas S."/>
            <person name="Lundell T."/>
            <person name="Martin R."/>
            <person name="McLaughlin D.J."/>
            <person name="Morgenstern I."/>
            <person name="Morin E."/>
            <person name="Murat C."/>
            <person name="Nagy L.G."/>
            <person name="Nolan M."/>
            <person name="Ohm R.A."/>
            <person name="Patyshakuliyeva A."/>
            <person name="Rokas A."/>
            <person name="Ruiz-Duenas F.J."/>
            <person name="Sabat G."/>
            <person name="Salamov A."/>
            <person name="Samejima M."/>
            <person name="Schmutz J."/>
            <person name="Slot J.C."/>
            <person name="St John F."/>
            <person name="Stenlid J."/>
            <person name="Sun H."/>
            <person name="Sun S."/>
            <person name="Syed K."/>
            <person name="Tsang A."/>
            <person name="Wiebenga A."/>
            <person name="Young D."/>
            <person name="Pisabarro A."/>
            <person name="Eastwood D.C."/>
            <person name="Martin F."/>
            <person name="Cullen D."/>
            <person name="Grigoriev I.V."/>
            <person name="Hibbett D.S."/>
        </authorList>
    </citation>
    <scope>NUCLEOTIDE SEQUENCE [LARGE SCALE GENOMIC DNA]</scope>
    <source>
        <strain evidence="2">HHB-11173 SS5</strain>
    </source>
</reference>
<dbReference type="RefSeq" id="XP_007388753.1">
    <property type="nucleotide sequence ID" value="XM_007388691.1"/>
</dbReference>
<sequence length="74" mass="8285">MWVLLFSASPVHLAFEIVLLRSVSSFLVAAGAASHSFMMNPYRSLRSFHSSALLLREHSPNVGRLYSPRRAEPN</sequence>
<dbReference type="KEGG" id="psq:PUNSTDRAFT_55813"/>
<proteinExistence type="predicted"/>
<name>R7S272_PUNST</name>
<dbReference type="GeneID" id="18884043"/>
<evidence type="ECO:0000313" key="1">
    <source>
        <dbReference type="EMBL" id="EIN03964.1"/>
    </source>
</evidence>